<evidence type="ECO:0000256" key="1">
    <source>
        <dbReference type="SAM" id="Phobius"/>
    </source>
</evidence>
<evidence type="ECO:0000259" key="2">
    <source>
        <dbReference type="Pfam" id="PF00892"/>
    </source>
</evidence>
<proteinExistence type="predicted"/>
<feature type="domain" description="EamA" evidence="2">
    <location>
        <begin position="158"/>
        <end position="285"/>
    </location>
</feature>
<feature type="transmembrane region" description="Helical" evidence="1">
    <location>
        <begin position="102"/>
        <end position="121"/>
    </location>
</feature>
<feature type="transmembrane region" description="Helical" evidence="1">
    <location>
        <begin position="158"/>
        <end position="177"/>
    </location>
</feature>
<keyword evidence="1" id="KW-1133">Transmembrane helix</keyword>
<organism evidence="3 4">
    <name type="scientific">Steroidobacter gossypii</name>
    <dbReference type="NCBI Taxonomy" id="2805490"/>
    <lineage>
        <taxon>Bacteria</taxon>
        <taxon>Pseudomonadati</taxon>
        <taxon>Pseudomonadota</taxon>
        <taxon>Gammaproteobacteria</taxon>
        <taxon>Steroidobacterales</taxon>
        <taxon>Steroidobacteraceae</taxon>
        <taxon>Steroidobacter</taxon>
    </lineage>
</organism>
<feature type="transmembrane region" description="Helical" evidence="1">
    <location>
        <begin position="252"/>
        <end position="285"/>
    </location>
</feature>
<reference evidence="3 4" key="1">
    <citation type="journal article" date="2021" name="Int. J. Syst. Evol. Microbiol.">
        <title>Steroidobacter gossypii sp. nov., isolated from soil of cotton cropping field.</title>
        <authorList>
            <person name="Huang R."/>
            <person name="Yang S."/>
            <person name="Zhen C."/>
            <person name="Liu W."/>
        </authorList>
    </citation>
    <scope>NUCLEOTIDE SEQUENCE [LARGE SCALE GENOMIC DNA]</scope>
    <source>
        <strain evidence="3 4">S1-65</strain>
    </source>
</reference>
<dbReference type="InterPro" id="IPR037185">
    <property type="entry name" value="EmrE-like"/>
</dbReference>
<feature type="transmembrane region" description="Helical" evidence="1">
    <location>
        <begin position="133"/>
        <end position="152"/>
    </location>
</feature>
<dbReference type="PANTHER" id="PTHR22911">
    <property type="entry name" value="ACYL-MALONYL CONDENSING ENZYME-RELATED"/>
    <property type="match status" value="1"/>
</dbReference>
<protein>
    <submittedName>
        <fullName evidence="3">DMT family transporter</fullName>
    </submittedName>
</protein>
<evidence type="ECO:0000313" key="4">
    <source>
        <dbReference type="Proteomes" id="UP000661077"/>
    </source>
</evidence>
<dbReference type="Proteomes" id="UP000661077">
    <property type="component" value="Unassembled WGS sequence"/>
</dbReference>
<dbReference type="InterPro" id="IPR000620">
    <property type="entry name" value="EamA_dom"/>
</dbReference>
<name>A0ABS1WYB2_9GAMM</name>
<evidence type="ECO:0000313" key="3">
    <source>
        <dbReference type="EMBL" id="MBM0105960.1"/>
    </source>
</evidence>
<dbReference type="SUPFAM" id="SSF103481">
    <property type="entry name" value="Multidrug resistance efflux transporter EmrE"/>
    <property type="match status" value="2"/>
</dbReference>
<accession>A0ABS1WYB2</accession>
<dbReference type="PANTHER" id="PTHR22911:SF135">
    <property type="entry name" value="BLR4310 PROTEIN"/>
    <property type="match status" value="1"/>
</dbReference>
<keyword evidence="1" id="KW-0472">Membrane</keyword>
<dbReference type="EMBL" id="JAEVLS010000003">
    <property type="protein sequence ID" value="MBM0105960.1"/>
    <property type="molecule type" value="Genomic_DNA"/>
</dbReference>
<feature type="transmembrane region" description="Helical" evidence="1">
    <location>
        <begin position="214"/>
        <end position="240"/>
    </location>
</feature>
<dbReference type="Pfam" id="PF00892">
    <property type="entry name" value="EamA"/>
    <property type="match status" value="2"/>
</dbReference>
<feature type="transmembrane region" description="Helical" evidence="1">
    <location>
        <begin position="7"/>
        <end position="28"/>
    </location>
</feature>
<keyword evidence="1" id="KW-0812">Transmembrane</keyword>
<keyword evidence="4" id="KW-1185">Reference proteome</keyword>
<feature type="transmembrane region" description="Helical" evidence="1">
    <location>
        <begin position="40"/>
        <end position="58"/>
    </location>
</feature>
<feature type="transmembrane region" description="Helical" evidence="1">
    <location>
        <begin position="189"/>
        <end position="208"/>
    </location>
</feature>
<gene>
    <name evidence="3" type="ORF">JM946_14605</name>
</gene>
<feature type="domain" description="EamA" evidence="2">
    <location>
        <begin position="11"/>
        <end position="147"/>
    </location>
</feature>
<comment type="caution">
    <text evidence="3">The sequence shown here is derived from an EMBL/GenBank/DDBJ whole genome shotgun (WGS) entry which is preliminary data.</text>
</comment>
<feature type="transmembrane region" description="Helical" evidence="1">
    <location>
        <begin position="79"/>
        <end position="96"/>
    </location>
</feature>
<sequence length="302" mass="31849">MAARSAQVVAISCIVGEMMFSTVSHVLLRTAAIALSPPEALFLRLLFAAVLVTPWVAADRRLRPGRYQPMTDRSRLLRYAVCGGVSYLASMAWLYAMIALPLAMATSLFFTTGLFAGLYAWWLLKEPFQRRSWLALAVGLCGVLIVLRPTAGEVRVDGVAAALLAAALAALTITQLRMLRGRETPTLSALLRLAPAIPLAALPALKVWEWPSHTALAGIFVAAALLVLGQAAAAAAFGTLRLQQAAALEYLRLIFATIAGVLVFNETIGAATLLGGAMILCAAWIGSRATAGTSSVAPPGTH</sequence>